<feature type="transmembrane region" description="Helical" evidence="1">
    <location>
        <begin position="57"/>
        <end position="87"/>
    </location>
</feature>
<evidence type="ECO:0008006" key="4">
    <source>
        <dbReference type="Google" id="ProtNLM"/>
    </source>
</evidence>
<keyword evidence="1" id="KW-0812">Transmembrane</keyword>
<feature type="transmembrane region" description="Helical" evidence="1">
    <location>
        <begin position="450"/>
        <end position="466"/>
    </location>
</feature>
<feature type="transmembrane region" description="Helical" evidence="1">
    <location>
        <begin position="163"/>
        <end position="182"/>
    </location>
</feature>
<dbReference type="PATRIC" id="fig|344882.3.peg.1696"/>
<evidence type="ECO:0000313" key="2">
    <source>
        <dbReference type="EMBL" id="KRG71637.1"/>
    </source>
</evidence>
<feature type="transmembrane region" description="Helical" evidence="1">
    <location>
        <begin position="352"/>
        <end position="371"/>
    </location>
</feature>
<evidence type="ECO:0000256" key="1">
    <source>
        <dbReference type="SAM" id="Phobius"/>
    </source>
</evidence>
<dbReference type="STRING" id="344882.ABB29_02445"/>
<dbReference type="AlphaFoldDB" id="A0A0R0CPX4"/>
<feature type="transmembrane region" description="Helical" evidence="1">
    <location>
        <begin position="262"/>
        <end position="282"/>
    </location>
</feature>
<feature type="transmembrane region" description="Helical" evidence="1">
    <location>
        <begin position="312"/>
        <end position="340"/>
    </location>
</feature>
<feature type="transmembrane region" description="Helical" evidence="1">
    <location>
        <begin position="472"/>
        <end position="491"/>
    </location>
</feature>
<comment type="caution">
    <text evidence="2">The sequence shown here is derived from an EMBL/GenBank/DDBJ whole genome shotgun (WGS) entry which is preliminary data.</text>
</comment>
<evidence type="ECO:0000313" key="3">
    <source>
        <dbReference type="Proteomes" id="UP000052052"/>
    </source>
</evidence>
<proteinExistence type="predicted"/>
<feature type="transmembrane region" description="Helical" evidence="1">
    <location>
        <begin position="427"/>
        <end position="445"/>
    </location>
</feature>
<keyword evidence="1" id="KW-0472">Membrane</keyword>
<organism evidence="2 3">
    <name type="scientific">Pseudoxanthomonas dokdonensis</name>
    <dbReference type="NCBI Taxonomy" id="344882"/>
    <lineage>
        <taxon>Bacteria</taxon>
        <taxon>Pseudomonadati</taxon>
        <taxon>Pseudomonadota</taxon>
        <taxon>Gammaproteobacteria</taxon>
        <taxon>Lysobacterales</taxon>
        <taxon>Lysobacteraceae</taxon>
        <taxon>Pseudoxanthomonas</taxon>
    </lineage>
</organism>
<keyword evidence="1" id="KW-1133">Transmembrane helix</keyword>
<feature type="transmembrane region" description="Helical" evidence="1">
    <location>
        <begin position="238"/>
        <end position="256"/>
    </location>
</feature>
<accession>A0A0R0CPX4</accession>
<feature type="transmembrane region" description="Helical" evidence="1">
    <location>
        <begin position="498"/>
        <end position="518"/>
    </location>
</feature>
<gene>
    <name evidence="2" type="ORF">ABB29_02445</name>
</gene>
<dbReference type="Proteomes" id="UP000052052">
    <property type="component" value="Unassembled WGS sequence"/>
</dbReference>
<feature type="transmembrane region" description="Helical" evidence="1">
    <location>
        <begin position="125"/>
        <end position="143"/>
    </location>
</feature>
<keyword evidence="3" id="KW-1185">Reference proteome</keyword>
<feature type="transmembrane region" description="Helical" evidence="1">
    <location>
        <begin position="32"/>
        <end position="50"/>
    </location>
</feature>
<dbReference type="EMBL" id="LDJL01000002">
    <property type="protein sequence ID" value="KRG71637.1"/>
    <property type="molecule type" value="Genomic_DNA"/>
</dbReference>
<reference evidence="2 3" key="1">
    <citation type="submission" date="2015-05" db="EMBL/GenBank/DDBJ databases">
        <title>Genome sequencing and analysis of members of genus Stenotrophomonas.</title>
        <authorList>
            <person name="Patil P.P."/>
            <person name="Midha S."/>
            <person name="Patil P.B."/>
        </authorList>
    </citation>
    <scope>NUCLEOTIDE SEQUENCE [LARGE SCALE GENOMIC DNA]</scope>
    <source>
        <strain evidence="2 3">DSM 21858</strain>
    </source>
</reference>
<protein>
    <recommendedName>
        <fullName evidence="4">Glycosyltransferase RgtA/B/C/D-like domain-containing protein</fullName>
    </recommendedName>
</protein>
<sequence length="660" mass="71332">MALLWSGVLATLVGLGLYHASLQWHSGRMLEMLVIGILFAGAGMLAVRLLHWQAATCVALLFLVVLVLFSGLPAAGACLLFALAAIALGVRLVADENPALQGLLGCAVIVAVLGWSLPLPIHHPWVYAGACLLLIASNITGLRRSLGAVPRQWTAVVSPHPRLALFAVLLLGLASTACWLPTAQYDDLAYHLSLPWQLQDNAVYRLDPTYQVWALAPWAADVVQAIPQVIARAEARGAVNLLWLLATVAGIWRLAAQLQLPFAGRWLSVAMFASIPLTGALLAGMQTELPTVAALTWLSAWVLAPRHGGLRWWLVLTLLAGLLMAFKLLAGVMAAVLVLVALLRHRWPSPAGILAILLIGVLVAGSSYLYAYQVSGNPVLPLFNQIFHSPYFGQTAFIDARWLAGFNPRLPWDMTFFTGRYVEAHDGAAGFMMVALAGAWVLGLFARQTWLLALIATCLLALPLSQLQYLRYAYPGLVLLCPVMVAMAGNIDRRRGAGLVIAVCLLNFAFLANGHWMLRNGGVKLAILNAGNDEPFLKKYAPERLLAAQIRQRGTGEDNILLLHPQRPFFAEFGDRGRSVAWYSPSLQAAGERANADASGDGWVRLLRQQRISGVILVPALLQPGQTAALKTLDAVPAASIGDAQWWRLPAAQSPMESMR</sequence>
<name>A0A0R0CPX4_9GAMM</name>